<dbReference type="GO" id="GO:0070006">
    <property type="term" value="F:metalloaminopeptidase activity"/>
    <property type="evidence" value="ECO:0007669"/>
    <property type="project" value="InterPro"/>
</dbReference>
<accession>A0A7X0DMC6</accession>
<evidence type="ECO:0000256" key="5">
    <source>
        <dbReference type="ARBA" id="ARBA00023211"/>
    </source>
</evidence>
<dbReference type="CDD" id="cd00433">
    <property type="entry name" value="Peptidase_M17"/>
    <property type="match status" value="1"/>
</dbReference>
<dbReference type="InterPro" id="IPR011356">
    <property type="entry name" value="Leucine_aapep/pepB"/>
</dbReference>
<dbReference type="Gene3D" id="3.40.630.10">
    <property type="entry name" value="Zn peptidases"/>
    <property type="match status" value="1"/>
</dbReference>
<protein>
    <submittedName>
        <fullName evidence="7">Leucyl aminopeptidase</fullName>
        <ecNumber evidence="7">3.4.11.1</ecNumber>
    </submittedName>
</protein>
<feature type="domain" description="Cytosol aminopeptidase" evidence="6">
    <location>
        <begin position="183"/>
        <end position="496"/>
    </location>
</feature>
<evidence type="ECO:0000256" key="1">
    <source>
        <dbReference type="ARBA" id="ARBA00009528"/>
    </source>
</evidence>
<evidence type="ECO:0000256" key="4">
    <source>
        <dbReference type="ARBA" id="ARBA00022801"/>
    </source>
</evidence>
<comment type="caution">
    <text evidence="7">The sequence shown here is derived from an EMBL/GenBank/DDBJ whole genome shotgun (WGS) entry which is preliminary data.</text>
</comment>
<dbReference type="Pfam" id="PF00883">
    <property type="entry name" value="Peptidase_M17"/>
    <property type="match status" value="1"/>
</dbReference>
<comment type="similarity">
    <text evidence="1">Belongs to the peptidase M17 family.</text>
</comment>
<keyword evidence="8" id="KW-1185">Reference proteome</keyword>
<name>A0A7X0DMC6_NOVIT</name>
<dbReference type="GO" id="GO:0005737">
    <property type="term" value="C:cytoplasm"/>
    <property type="evidence" value="ECO:0007669"/>
    <property type="project" value="InterPro"/>
</dbReference>
<dbReference type="SUPFAM" id="SSF53187">
    <property type="entry name" value="Zn-dependent exopeptidases"/>
    <property type="match status" value="1"/>
</dbReference>
<dbReference type="AlphaFoldDB" id="A0A7X0DMC6"/>
<reference evidence="7 8" key="1">
    <citation type="submission" date="2020-08" db="EMBL/GenBank/DDBJ databases">
        <title>Genomic Encyclopedia of Type Strains, Phase IV (KMG-IV): sequencing the most valuable type-strain genomes for metagenomic binning, comparative biology and taxonomic classification.</title>
        <authorList>
            <person name="Goeker M."/>
        </authorList>
    </citation>
    <scope>NUCLEOTIDE SEQUENCE [LARGE SCALE GENOMIC DNA]</scope>
    <source>
        <strain evidence="7 8">DSM 11590</strain>
    </source>
</reference>
<sequence>MLPTPIRPTVRILPRRSPRPLADAPAIAVIGVGSDGQFPPSVTLDQQAALTAALRQSGTPLPLKAGQVVALPAALLPQTAATLIVGTDSGCSPAQARTLGGALAVALRGLGDGGADLDLPLGPEAAVECLSALRLRLWQAPTYATKADPLPPTVTTLHWRTGSPAALTALWQAAEAVCEGVELARDLQTLPANILTVPAFLDRARALSALGVEVEILGPKDLHAAGMGLHLAVGQASVTPPALAVLRWRGGPAGVAPTLLVGKGLCFDTGGVCLKPAGGMEEMKGDMGGAAAVIGTLHALARQRAPVSVTGLLALAENAIGDNAYRPGDILPSHSGLSVEVIDTDAEGRLVLADALSWGCATEKPSAVVDLATLTGSIIVALGHDHAGLFSRHDSTGDALAAALTDSATRTGDALWRMPLSDRWDEALKSDAADLRHCAPAARLIPDALHAARFLSRFVPDSIPFAHLDIAGPSEIRRPLPWAPAGATGFGVRLLVDWLTR</sequence>
<dbReference type="PANTHER" id="PTHR11963:SF23">
    <property type="entry name" value="CYTOSOL AMINOPEPTIDASE"/>
    <property type="match status" value="1"/>
</dbReference>
<dbReference type="GO" id="GO:0006508">
    <property type="term" value="P:proteolysis"/>
    <property type="evidence" value="ECO:0007669"/>
    <property type="project" value="UniProtKB-KW"/>
</dbReference>
<keyword evidence="4 7" id="KW-0378">Hydrolase</keyword>
<evidence type="ECO:0000313" key="8">
    <source>
        <dbReference type="Proteomes" id="UP000544872"/>
    </source>
</evidence>
<dbReference type="PRINTS" id="PR00481">
    <property type="entry name" value="LAMNOPPTDASE"/>
</dbReference>
<dbReference type="Proteomes" id="UP000544872">
    <property type="component" value="Unassembled WGS sequence"/>
</dbReference>
<evidence type="ECO:0000256" key="2">
    <source>
        <dbReference type="ARBA" id="ARBA00022438"/>
    </source>
</evidence>
<dbReference type="InterPro" id="IPR000819">
    <property type="entry name" value="Peptidase_M17_C"/>
</dbReference>
<keyword evidence="3" id="KW-0645">Protease</keyword>
<dbReference type="GO" id="GO:0030145">
    <property type="term" value="F:manganese ion binding"/>
    <property type="evidence" value="ECO:0007669"/>
    <property type="project" value="InterPro"/>
</dbReference>
<proteinExistence type="inferred from homology"/>
<evidence type="ECO:0000313" key="7">
    <source>
        <dbReference type="EMBL" id="MBB6210933.1"/>
    </source>
</evidence>
<keyword evidence="2 7" id="KW-0031">Aminopeptidase</keyword>
<dbReference type="EC" id="3.4.11.1" evidence="7"/>
<dbReference type="RefSeq" id="WP_184263747.1">
    <property type="nucleotide sequence ID" value="NZ_JACIIX010000008.1"/>
</dbReference>
<gene>
    <name evidence="7" type="ORF">FHS48_002363</name>
</gene>
<dbReference type="PANTHER" id="PTHR11963">
    <property type="entry name" value="LEUCINE AMINOPEPTIDASE-RELATED"/>
    <property type="match status" value="1"/>
</dbReference>
<dbReference type="EMBL" id="JACIIX010000008">
    <property type="protein sequence ID" value="MBB6210933.1"/>
    <property type="molecule type" value="Genomic_DNA"/>
</dbReference>
<evidence type="ECO:0000259" key="6">
    <source>
        <dbReference type="Pfam" id="PF00883"/>
    </source>
</evidence>
<evidence type="ECO:0000256" key="3">
    <source>
        <dbReference type="ARBA" id="ARBA00022670"/>
    </source>
</evidence>
<keyword evidence="5" id="KW-0464">Manganese</keyword>
<organism evidence="7 8">
    <name type="scientific">Novispirillum itersonii</name>
    <name type="common">Aquaspirillum itersonii</name>
    <dbReference type="NCBI Taxonomy" id="189"/>
    <lineage>
        <taxon>Bacteria</taxon>
        <taxon>Pseudomonadati</taxon>
        <taxon>Pseudomonadota</taxon>
        <taxon>Alphaproteobacteria</taxon>
        <taxon>Rhodospirillales</taxon>
        <taxon>Novispirillaceae</taxon>
        <taxon>Novispirillum</taxon>
    </lineage>
</organism>